<sequence>MGELRRVVRAQLGAWGLGNLADLAELALSELATNVVRHVGDGTPAACTLEAHHDRVRLTMHDVSATLPAQRQATVLDENGRGLDLVAAVSNAWGASPGPAGKSIWCELADWTSPEDRMLRRRIQRASRVVESYRREYNSDRHLLAHVPTAEETTTALISDLLRWLDAQGGDPREVVEQACIHHFGRFEKGW</sequence>
<dbReference type="EMBL" id="CP003219">
    <property type="protein sequence ID" value="AEW95752.1"/>
    <property type="molecule type" value="Genomic_DNA"/>
</dbReference>
<dbReference type="PANTHER" id="PTHR35526">
    <property type="entry name" value="ANTI-SIGMA-F FACTOR RSBW-RELATED"/>
    <property type="match status" value="1"/>
</dbReference>
<dbReference type="InterPro" id="IPR036890">
    <property type="entry name" value="HATPase_C_sf"/>
</dbReference>
<dbReference type="KEGG" id="scy:SCATT_33810"/>
<dbReference type="PANTHER" id="PTHR35526:SF3">
    <property type="entry name" value="ANTI-SIGMA-F FACTOR RSBW"/>
    <property type="match status" value="1"/>
</dbReference>
<organism evidence="1 2">
    <name type="scientific">Streptantibioticus cattleyicolor (strain ATCC 35852 / DSM 46488 / JCM 4925 / NBRC 14057 / NRRL 8057)</name>
    <name type="common">Streptomyces cattleya</name>
    <dbReference type="NCBI Taxonomy" id="1003195"/>
    <lineage>
        <taxon>Bacteria</taxon>
        <taxon>Bacillati</taxon>
        <taxon>Actinomycetota</taxon>
        <taxon>Actinomycetes</taxon>
        <taxon>Kitasatosporales</taxon>
        <taxon>Streptomycetaceae</taxon>
        <taxon>Streptantibioticus</taxon>
    </lineage>
</organism>
<dbReference type="Proteomes" id="UP000007842">
    <property type="component" value="Chromosome"/>
</dbReference>
<gene>
    <name evidence="1" type="ordered locus">SCATT_33810</name>
</gene>
<evidence type="ECO:0008006" key="3">
    <source>
        <dbReference type="Google" id="ProtNLM"/>
    </source>
</evidence>
<dbReference type="eggNOG" id="COG2172">
    <property type="taxonomic scope" value="Bacteria"/>
</dbReference>
<dbReference type="KEGG" id="sct:SCAT_3390"/>
<dbReference type="STRING" id="1003195.SCATT_33810"/>
<dbReference type="Gene3D" id="3.30.565.10">
    <property type="entry name" value="Histidine kinase-like ATPase, C-terminal domain"/>
    <property type="match status" value="1"/>
</dbReference>
<dbReference type="AlphaFoldDB" id="F8JWH2"/>
<dbReference type="CDD" id="cd16936">
    <property type="entry name" value="HATPase_RsbW-like"/>
    <property type="match status" value="1"/>
</dbReference>
<dbReference type="OrthoDB" id="3211521at2"/>
<proteinExistence type="predicted"/>
<dbReference type="PATRIC" id="fig|1003195.11.peg.4861"/>
<evidence type="ECO:0000313" key="2">
    <source>
        <dbReference type="Proteomes" id="UP000007842"/>
    </source>
</evidence>
<dbReference type="InterPro" id="IPR050267">
    <property type="entry name" value="Anti-sigma-factor_SerPK"/>
</dbReference>
<reference evidence="2" key="1">
    <citation type="submission" date="2011-12" db="EMBL/GenBank/DDBJ databases">
        <title>Complete genome sequence of Streptomyces cattleya strain DSM 46488.</title>
        <authorList>
            <person name="Ou H.-Y."/>
            <person name="Li P."/>
            <person name="Zhao C."/>
            <person name="O'Hagan D."/>
            <person name="Deng Z."/>
        </authorList>
    </citation>
    <scope>NUCLEOTIDE SEQUENCE [LARGE SCALE GENOMIC DNA]</scope>
    <source>
        <strain evidence="2">ATCC 35852 / DSM 46488 / JCM 4925 / NBRC 14057 / NRRL 8057</strain>
    </source>
</reference>
<protein>
    <recommendedName>
        <fullName evidence="3">Histidine kinase/HSP90-like ATPase domain-containing protein</fullName>
    </recommendedName>
</protein>
<evidence type="ECO:0000313" key="1">
    <source>
        <dbReference type="EMBL" id="AEW95752.1"/>
    </source>
</evidence>
<accession>F8JWH2</accession>
<keyword evidence="2" id="KW-1185">Reference proteome</keyword>
<name>F8JWH2_STREN</name>
<dbReference type="HOGENOM" id="CLU_085723_0_0_11"/>
<accession>G8WQZ3</accession>